<evidence type="ECO:0000313" key="2">
    <source>
        <dbReference type="EMBL" id="OMG56260.1"/>
    </source>
</evidence>
<accession>A0A1R1IC84</accession>
<gene>
    <name evidence="2" type="ORF">BJN45_01105</name>
</gene>
<dbReference type="SUPFAM" id="SSF141371">
    <property type="entry name" value="PilZ domain-like"/>
    <property type="match status" value="1"/>
</dbReference>
<dbReference type="STRING" id="418702.BJN45_01105"/>
<feature type="domain" description="PilZ" evidence="1">
    <location>
        <begin position="3"/>
        <end position="89"/>
    </location>
</feature>
<protein>
    <recommendedName>
        <fullName evidence="1">PilZ domain-containing protein</fullName>
    </recommendedName>
</protein>
<evidence type="ECO:0000259" key="1">
    <source>
        <dbReference type="Pfam" id="PF07238"/>
    </source>
</evidence>
<dbReference type="Gene3D" id="2.40.10.220">
    <property type="entry name" value="predicted glycosyltransferase like domains"/>
    <property type="match status" value="1"/>
</dbReference>
<dbReference type="GO" id="GO:0035438">
    <property type="term" value="F:cyclic-di-GMP binding"/>
    <property type="evidence" value="ECO:0007669"/>
    <property type="project" value="InterPro"/>
</dbReference>
<dbReference type="InterPro" id="IPR009875">
    <property type="entry name" value="PilZ_domain"/>
</dbReference>
<sequence length="199" mass="21117">MIEQRRHQRIRFGAPPPVRIGYGGVVGDGFVENLSMSGLMLRSSIQLDIGHSVGCEFSLFGAPLMDVPVTVVSRVGDLYGVRFQLGLINQVLIEDAIRNALAEGKASILSVHDLAGRKVMRIAGGLNGALRNDFMHALTRVGVDEIDVGAVTQVDQAGLALCLVATERHGAIIGARSDCFDGAWKLALALSGTNETAPL</sequence>
<keyword evidence="3" id="KW-1185">Reference proteome</keyword>
<dbReference type="Proteomes" id="UP000187526">
    <property type="component" value="Unassembled WGS sequence"/>
</dbReference>
<organism evidence="2 3">
    <name type="scientific">Azonexus hydrophilus</name>
    <dbReference type="NCBI Taxonomy" id="418702"/>
    <lineage>
        <taxon>Bacteria</taxon>
        <taxon>Pseudomonadati</taxon>
        <taxon>Pseudomonadota</taxon>
        <taxon>Betaproteobacteria</taxon>
        <taxon>Rhodocyclales</taxon>
        <taxon>Azonexaceae</taxon>
        <taxon>Azonexus</taxon>
    </lineage>
</organism>
<proteinExistence type="predicted"/>
<dbReference type="AlphaFoldDB" id="A0A1R1IC84"/>
<comment type="caution">
    <text evidence="2">The sequence shown here is derived from an EMBL/GenBank/DDBJ whole genome shotgun (WGS) entry which is preliminary data.</text>
</comment>
<dbReference type="OrthoDB" id="9182298at2"/>
<evidence type="ECO:0000313" key="3">
    <source>
        <dbReference type="Proteomes" id="UP000187526"/>
    </source>
</evidence>
<dbReference type="EMBL" id="MTHD01000001">
    <property type="protein sequence ID" value="OMG56260.1"/>
    <property type="molecule type" value="Genomic_DNA"/>
</dbReference>
<dbReference type="RefSeq" id="WP_076091237.1">
    <property type="nucleotide sequence ID" value="NZ_MTHD01000001.1"/>
</dbReference>
<dbReference type="Pfam" id="PF07238">
    <property type="entry name" value="PilZ"/>
    <property type="match status" value="1"/>
</dbReference>
<name>A0A1R1IC84_9RHOO</name>
<reference evidence="2 3" key="1">
    <citation type="submission" date="2016-10" db="EMBL/GenBank/DDBJ databases">
        <title>Alkaliphiles isolated from bioreactors.</title>
        <authorList>
            <person name="Salah Z."/>
            <person name="Rout S.P."/>
            <person name="Humphreys P.N."/>
        </authorList>
    </citation>
    <scope>NUCLEOTIDE SEQUENCE [LARGE SCALE GENOMIC DNA]</scope>
    <source>
        <strain evidence="2 3">ZS02</strain>
    </source>
</reference>